<dbReference type="InterPro" id="IPR000160">
    <property type="entry name" value="GGDEF_dom"/>
</dbReference>
<name>A0A6V8LII8_9ACTN</name>
<dbReference type="PANTHER" id="PTHR45138:SF9">
    <property type="entry name" value="DIGUANYLATE CYCLASE DGCM-RELATED"/>
    <property type="match status" value="1"/>
</dbReference>
<dbReference type="Pfam" id="PF00990">
    <property type="entry name" value="GGDEF"/>
    <property type="match status" value="1"/>
</dbReference>
<dbReference type="SUPFAM" id="SSF55073">
    <property type="entry name" value="Nucleotide cyclase"/>
    <property type="match status" value="1"/>
</dbReference>
<sequence>MEDLGAARGDQWAGTDTGRLEAELFAEALALITIPYDRLVGLPERVERLARLAADHGFARIHALARLSEVNVLNRSRDIVTGVKITHEVLRWAAEVGDDLVTARAHALLATGLHRLGAWAESVRHAEAAVRLLDPSAPLQIQADHALILAMLTSCMPTSHVTTALFDRADELARRLGEPIMIVANLNNLAYARYEAGDIAGAAQAVAELRAVAASADLELNASVLDTVASVLLELGDADEAERLVERVLSGQAQLTDANAMATNLLTYAEIKRRAGELPAALEAAEEARRMGSSQPLPEIAAEAMRELAAVRAAMGDYRTAYRNMVRFQAEWEKVRTEQGEAAASVMKTLFEIEALRRDSLRYQELSERDPLTGLWNRRHLERRLPELLRAAGGRAEPVSIGLIDLDHFKQINDKYSHSAGDAVLRTVARILDQDTGPAVFAARLGGEEFLAVFLDSDERATLAACERLRRMIANHPWADQDVALPVTASVGVAVAVPGDTMSTLLRRADEHLYEAKRAGRNRVAGDTPAPRSPHLGDPYARRGG</sequence>
<evidence type="ECO:0000313" key="3">
    <source>
        <dbReference type="EMBL" id="GFJ93917.1"/>
    </source>
</evidence>
<keyword evidence="4" id="KW-1185">Reference proteome</keyword>
<dbReference type="GO" id="GO:0052621">
    <property type="term" value="F:diguanylate cyclase activity"/>
    <property type="evidence" value="ECO:0007669"/>
    <property type="project" value="TreeGrafter"/>
</dbReference>
<dbReference type="SUPFAM" id="SSF48452">
    <property type="entry name" value="TPR-like"/>
    <property type="match status" value="1"/>
</dbReference>
<feature type="region of interest" description="Disordered" evidence="1">
    <location>
        <begin position="517"/>
        <end position="545"/>
    </location>
</feature>
<dbReference type="InterPro" id="IPR011990">
    <property type="entry name" value="TPR-like_helical_dom_sf"/>
</dbReference>
<dbReference type="InterPro" id="IPR043128">
    <property type="entry name" value="Rev_trsase/Diguanyl_cyclase"/>
</dbReference>
<dbReference type="Gene3D" id="3.30.70.270">
    <property type="match status" value="1"/>
</dbReference>
<dbReference type="NCBIfam" id="TIGR00254">
    <property type="entry name" value="GGDEF"/>
    <property type="match status" value="1"/>
</dbReference>
<proteinExistence type="predicted"/>
<evidence type="ECO:0000256" key="1">
    <source>
        <dbReference type="SAM" id="MobiDB-lite"/>
    </source>
</evidence>
<dbReference type="InterPro" id="IPR029787">
    <property type="entry name" value="Nucleotide_cyclase"/>
</dbReference>
<reference evidence="3 4" key="2">
    <citation type="submission" date="2020-03" db="EMBL/GenBank/DDBJ databases">
        <authorList>
            <person name="Ichikawa N."/>
            <person name="Kimura A."/>
            <person name="Kitahashi Y."/>
            <person name="Uohara A."/>
        </authorList>
    </citation>
    <scope>NUCLEOTIDE SEQUENCE [LARGE SCALE GENOMIC DNA]</scope>
    <source>
        <strain evidence="3 4">NBRC 108638</strain>
    </source>
</reference>
<comment type="caution">
    <text evidence="3">The sequence shown here is derived from an EMBL/GenBank/DDBJ whole genome shotgun (WGS) entry which is preliminary data.</text>
</comment>
<reference evidence="3 4" key="1">
    <citation type="submission" date="2020-03" db="EMBL/GenBank/DDBJ databases">
        <title>Whole genome shotgun sequence of Phytohabitans rumicis NBRC 108638.</title>
        <authorList>
            <person name="Komaki H."/>
            <person name="Tamura T."/>
        </authorList>
    </citation>
    <scope>NUCLEOTIDE SEQUENCE [LARGE SCALE GENOMIC DNA]</scope>
    <source>
        <strain evidence="3 4">NBRC 108638</strain>
    </source>
</reference>
<dbReference type="Pfam" id="PF13424">
    <property type="entry name" value="TPR_12"/>
    <property type="match status" value="1"/>
</dbReference>
<feature type="domain" description="GGDEF" evidence="2">
    <location>
        <begin position="397"/>
        <end position="529"/>
    </location>
</feature>
<dbReference type="InterPro" id="IPR050469">
    <property type="entry name" value="Diguanylate_Cyclase"/>
</dbReference>
<dbReference type="Gene3D" id="1.25.40.10">
    <property type="entry name" value="Tetratricopeptide repeat domain"/>
    <property type="match status" value="1"/>
</dbReference>
<dbReference type="FunFam" id="3.30.70.270:FF:000001">
    <property type="entry name" value="Diguanylate cyclase domain protein"/>
    <property type="match status" value="1"/>
</dbReference>
<evidence type="ECO:0000313" key="4">
    <source>
        <dbReference type="Proteomes" id="UP000482960"/>
    </source>
</evidence>
<organism evidence="3 4">
    <name type="scientific">Phytohabitans rumicis</name>
    <dbReference type="NCBI Taxonomy" id="1076125"/>
    <lineage>
        <taxon>Bacteria</taxon>
        <taxon>Bacillati</taxon>
        <taxon>Actinomycetota</taxon>
        <taxon>Actinomycetes</taxon>
        <taxon>Micromonosporales</taxon>
        <taxon>Micromonosporaceae</taxon>
    </lineage>
</organism>
<dbReference type="Proteomes" id="UP000482960">
    <property type="component" value="Unassembled WGS sequence"/>
</dbReference>
<dbReference type="RefSeq" id="WP_173080778.1">
    <property type="nucleotide sequence ID" value="NZ_BLPG01000001.1"/>
</dbReference>
<dbReference type="PROSITE" id="PS50887">
    <property type="entry name" value="GGDEF"/>
    <property type="match status" value="1"/>
</dbReference>
<dbReference type="SMART" id="SM00267">
    <property type="entry name" value="GGDEF"/>
    <property type="match status" value="1"/>
</dbReference>
<dbReference type="EMBL" id="BLPG01000001">
    <property type="protein sequence ID" value="GFJ93917.1"/>
    <property type="molecule type" value="Genomic_DNA"/>
</dbReference>
<evidence type="ECO:0000259" key="2">
    <source>
        <dbReference type="PROSITE" id="PS50887"/>
    </source>
</evidence>
<dbReference type="PANTHER" id="PTHR45138">
    <property type="entry name" value="REGULATORY COMPONENTS OF SENSORY TRANSDUCTION SYSTEM"/>
    <property type="match status" value="1"/>
</dbReference>
<dbReference type="AlphaFoldDB" id="A0A6V8LII8"/>
<accession>A0A6V8LII8</accession>
<protein>
    <recommendedName>
        <fullName evidence="2">GGDEF domain-containing protein</fullName>
    </recommendedName>
</protein>
<dbReference type="CDD" id="cd01949">
    <property type="entry name" value="GGDEF"/>
    <property type="match status" value="1"/>
</dbReference>
<gene>
    <name evidence="3" type="ORF">Prum_075590</name>
</gene>